<reference evidence="1" key="1">
    <citation type="submission" date="2020-06" db="EMBL/GenBank/DDBJ databases">
        <title>WGS assembly of Ceratodon purpureus strain R40.</title>
        <authorList>
            <person name="Carey S.B."/>
            <person name="Jenkins J."/>
            <person name="Shu S."/>
            <person name="Lovell J.T."/>
            <person name="Sreedasyam A."/>
            <person name="Maumus F."/>
            <person name="Tiley G.P."/>
            <person name="Fernandez-Pozo N."/>
            <person name="Barry K."/>
            <person name="Chen C."/>
            <person name="Wang M."/>
            <person name="Lipzen A."/>
            <person name="Daum C."/>
            <person name="Saski C.A."/>
            <person name="Payton A.C."/>
            <person name="Mcbreen J.C."/>
            <person name="Conrad R.E."/>
            <person name="Kollar L.M."/>
            <person name="Olsson S."/>
            <person name="Huttunen S."/>
            <person name="Landis J.B."/>
            <person name="Wickett N.J."/>
            <person name="Johnson M.G."/>
            <person name="Rensing S.A."/>
            <person name="Grimwood J."/>
            <person name="Schmutz J."/>
            <person name="Mcdaniel S.F."/>
        </authorList>
    </citation>
    <scope>NUCLEOTIDE SEQUENCE</scope>
    <source>
        <strain evidence="1">R40</strain>
    </source>
</reference>
<evidence type="ECO:0000313" key="2">
    <source>
        <dbReference type="Proteomes" id="UP000822688"/>
    </source>
</evidence>
<accession>A0A8T0HVW4</accession>
<protein>
    <submittedName>
        <fullName evidence="1">Uncharacterized protein</fullName>
    </submittedName>
</protein>
<organism evidence="1 2">
    <name type="scientific">Ceratodon purpureus</name>
    <name type="common">Fire moss</name>
    <name type="synonym">Dicranum purpureum</name>
    <dbReference type="NCBI Taxonomy" id="3225"/>
    <lineage>
        <taxon>Eukaryota</taxon>
        <taxon>Viridiplantae</taxon>
        <taxon>Streptophyta</taxon>
        <taxon>Embryophyta</taxon>
        <taxon>Bryophyta</taxon>
        <taxon>Bryophytina</taxon>
        <taxon>Bryopsida</taxon>
        <taxon>Dicranidae</taxon>
        <taxon>Pseudoditrichales</taxon>
        <taxon>Ditrichaceae</taxon>
        <taxon>Ceratodon</taxon>
    </lineage>
</organism>
<name>A0A8T0HVW4_CERPU</name>
<keyword evidence="2" id="KW-1185">Reference proteome</keyword>
<evidence type="ECO:0000313" key="1">
    <source>
        <dbReference type="EMBL" id="KAG0575184.1"/>
    </source>
</evidence>
<dbReference type="Proteomes" id="UP000822688">
    <property type="component" value="Chromosome V"/>
</dbReference>
<dbReference type="EMBL" id="CM026426">
    <property type="protein sequence ID" value="KAG0575184.1"/>
    <property type="molecule type" value="Genomic_DNA"/>
</dbReference>
<comment type="caution">
    <text evidence="1">The sequence shown here is derived from an EMBL/GenBank/DDBJ whole genome shotgun (WGS) entry which is preliminary data.</text>
</comment>
<dbReference type="AlphaFoldDB" id="A0A8T0HVW4"/>
<gene>
    <name evidence="1" type="ORF">KC19_VG324800</name>
</gene>
<sequence>MRSMQVPCPSRNQPSTLLYQGTPSQPWILILCQELYSTTGRAHENYQRQDSGSGFHQMSLTPWPRIECPICNVDRVDLTFQLLITGSAASEQYLKRKISSKTSYFAVTLH</sequence>
<proteinExistence type="predicted"/>